<feature type="transmembrane region" description="Helical" evidence="2">
    <location>
        <begin position="131"/>
        <end position="151"/>
    </location>
</feature>
<feature type="region of interest" description="Disordered" evidence="1">
    <location>
        <begin position="226"/>
        <end position="285"/>
    </location>
</feature>
<dbReference type="OrthoDB" id="6420398at2759"/>
<comment type="caution">
    <text evidence="3">The sequence shown here is derived from an EMBL/GenBank/DDBJ whole genome shotgun (WGS) entry which is preliminary data.</text>
</comment>
<name>A0A4Y2MEF6_ARAVE</name>
<dbReference type="EMBL" id="BGPR01007250">
    <property type="protein sequence ID" value="GBN25501.1"/>
    <property type="molecule type" value="Genomic_DNA"/>
</dbReference>
<keyword evidence="2" id="KW-0472">Membrane</keyword>
<evidence type="ECO:0000313" key="3">
    <source>
        <dbReference type="EMBL" id="GBN25501.1"/>
    </source>
</evidence>
<evidence type="ECO:0000256" key="2">
    <source>
        <dbReference type="SAM" id="Phobius"/>
    </source>
</evidence>
<evidence type="ECO:0000256" key="1">
    <source>
        <dbReference type="SAM" id="MobiDB-lite"/>
    </source>
</evidence>
<proteinExistence type="predicted"/>
<keyword evidence="4" id="KW-1185">Reference proteome</keyword>
<sequence>MVCSTDLHVAFKTEKVVASKQRGGSGNDEQSRCWPRTRPEGGEIAKYVLLSLLCFDSAFSATIETAQKLGDYEDEGIYGEYEDERNDAEDGGILHLDFFRFTTRKRYIWEDWTVPTRDPVDYGDSSSSTNFLLYVIVPISVVGIVGTLLYYCIKNLSENNCYSAEFESHSSIIANRFTAVHRPPIRRNQYADSRGEPAMRVLFSELDSNGGAAHATGATISFVNSPYASTTQDRREPDHTVAEKPPDYSTVTLSDLVNPTKPDFPAVKSESETPPPEYGKRNPFL</sequence>
<keyword evidence="2" id="KW-1133">Transmembrane helix</keyword>
<organism evidence="3 4">
    <name type="scientific">Araneus ventricosus</name>
    <name type="common">Orbweaver spider</name>
    <name type="synonym">Epeira ventricosa</name>
    <dbReference type="NCBI Taxonomy" id="182803"/>
    <lineage>
        <taxon>Eukaryota</taxon>
        <taxon>Metazoa</taxon>
        <taxon>Ecdysozoa</taxon>
        <taxon>Arthropoda</taxon>
        <taxon>Chelicerata</taxon>
        <taxon>Arachnida</taxon>
        <taxon>Araneae</taxon>
        <taxon>Araneomorphae</taxon>
        <taxon>Entelegynae</taxon>
        <taxon>Araneoidea</taxon>
        <taxon>Araneidae</taxon>
        <taxon>Araneus</taxon>
    </lineage>
</organism>
<dbReference type="Proteomes" id="UP000499080">
    <property type="component" value="Unassembled WGS sequence"/>
</dbReference>
<reference evidence="3 4" key="1">
    <citation type="journal article" date="2019" name="Sci. Rep.">
        <title>Orb-weaving spider Araneus ventricosus genome elucidates the spidroin gene catalogue.</title>
        <authorList>
            <person name="Kono N."/>
            <person name="Nakamura H."/>
            <person name="Ohtoshi R."/>
            <person name="Moran D.A.P."/>
            <person name="Shinohara A."/>
            <person name="Yoshida Y."/>
            <person name="Fujiwara M."/>
            <person name="Mori M."/>
            <person name="Tomita M."/>
            <person name="Arakawa K."/>
        </authorList>
    </citation>
    <scope>NUCLEOTIDE SEQUENCE [LARGE SCALE GENOMIC DNA]</scope>
</reference>
<keyword evidence="2" id="KW-0812">Transmembrane</keyword>
<gene>
    <name evidence="3" type="ORF">AVEN_76892_1</name>
</gene>
<dbReference type="AlphaFoldDB" id="A0A4Y2MEF6"/>
<feature type="compositionally biased region" description="Basic and acidic residues" evidence="1">
    <location>
        <begin position="232"/>
        <end position="246"/>
    </location>
</feature>
<evidence type="ECO:0000313" key="4">
    <source>
        <dbReference type="Proteomes" id="UP000499080"/>
    </source>
</evidence>
<accession>A0A4Y2MEF6</accession>
<protein>
    <submittedName>
        <fullName evidence="3">Uncharacterized protein</fullName>
    </submittedName>
</protein>